<evidence type="ECO:0000256" key="3">
    <source>
        <dbReference type="ARBA" id="ARBA00022448"/>
    </source>
</evidence>
<dbReference type="AlphaFoldDB" id="A0A839T7I3"/>
<dbReference type="PIRSF" id="PIRSF038996">
    <property type="entry name" value="FldA"/>
    <property type="match status" value="1"/>
</dbReference>
<dbReference type="PROSITE" id="PS00201">
    <property type="entry name" value="FLAVODOXIN"/>
    <property type="match status" value="1"/>
</dbReference>
<comment type="cofactor">
    <cofactor evidence="1 7">
        <name>FMN</name>
        <dbReference type="ChEBI" id="CHEBI:58210"/>
    </cofactor>
</comment>
<evidence type="ECO:0000313" key="10">
    <source>
        <dbReference type="Proteomes" id="UP000549250"/>
    </source>
</evidence>
<keyword evidence="6 7" id="KW-0249">Electron transport</keyword>
<dbReference type="InterPro" id="IPR010086">
    <property type="entry name" value="Flavodoxin_lc"/>
</dbReference>
<dbReference type="Gene3D" id="3.40.50.360">
    <property type="match status" value="1"/>
</dbReference>
<keyword evidence="10" id="KW-1185">Reference proteome</keyword>
<dbReference type="InterPro" id="IPR029039">
    <property type="entry name" value="Flavoprotein-like_sf"/>
</dbReference>
<keyword evidence="4 7" id="KW-0285">Flavoprotein</keyword>
<dbReference type="Pfam" id="PF00258">
    <property type="entry name" value="Flavodoxin_1"/>
    <property type="match status" value="1"/>
</dbReference>
<keyword evidence="5 7" id="KW-0288">FMN</keyword>
<protein>
    <recommendedName>
        <fullName evidence="7">Flavodoxin</fullName>
    </recommendedName>
</protein>
<evidence type="ECO:0000259" key="8">
    <source>
        <dbReference type="PROSITE" id="PS50902"/>
    </source>
</evidence>
<evidence type="ECO:0000256" key="4">
    <source>
        <dbReference type="ARBA" id="ARBA00022630"/>
    </source>
</evidence>
<dbReference type="PANTHER" id="PTHR42809:SF1">
    <property type="entry name" value="FLAVODOXIN 1"/>
    <property type="match status" value="1"/>
</dbReference>
<reference evidence="9 10" key="1">
    <citation type="submission" date="2020-08" db="EMBL/GenBank/DDBJ databases">
        <title>Genomic Encyclopedia of Type Strains, Phase III (KMG-III): the genomes of soil and plant-associated and newly described type strains.</title>
        <authorList>
            <person name="Whitman W."/>
        </authorList>
    </citation>
    <scope>NUCLEOTIDE SEQUENCE [LARGE SCALE GENOMIC DNA]</scope>
    <source>
        <strain evidence="9 10">CECT 4462</strain>
    </source>
</reference>
<gene>
    <name evidence="9" type="ORF">FHR87_002629</name>
</gene>
<dbReference type="EMBL" id="JACHXI010000013">
    <property type="protein sequence ID" value="MBB3104214.1"/>
    <property type="molecule type" value="Genomic_DNA"/>
</dbReference>
<dbReference type="InterPro" id="IPR008254">
    <property type="entry name" value="Flavodoxin/NO_synth"/>
</dbReference>
<dbReference type="PANTHER" id="PTHR42809">
    <property type="entry name" value="FLAVODOXIN 2"/>
    <property type="match status" value="1"/>
</dbReference>
<comment type="similarity">
    <text evidence="2 7">Belongs to the flavodoxin family.</text>
</comment>
<comment type="caution">
    <text evidence="9">The sequence shown here is derived from an EMBL/GenBank/DDBJ whole genome shotgun (WGS) entry which is preliminary data.</text>
</comment>
<evidence type="ECO:0000256" key="5">
    <source>
        <dbReference type="ARBA" id="ARBA00022643"/>
    </source>
</evidence>
<name>A0A839T7I3_AZOMA</name>
<keyword evidence="3 7" id="KW-0813">Transport</keyword>
<dbReference type="SUPFAM" id="SSF52218">
    <property type="entry name" value="Flavoproteins"/>
    <property type="match status" value="1"/>
</dbReference>
<proteinExistence type="inferred from homology"/>
<accession>A0A839T7I3</accession>
<dbReference type="PROSITE" id="PS50902">
    <property type="entry name" value="FLAVODOXIN_LIKE"/>
    <property type="match status" value="1"/>
</dbReference>
<organism evidence="9 10">
    <name type="scientific">Azomonas macrocytogenes</name>
    <name type="common">Azotobacter macrocytogenes</name>
    <dbReference type="NCBI Taxonomy" id="69962"/>
    <lineage>
        <taxon>Bacteria</taxon>
        <taxon>Pseudomonadati</taxon>
        <taxon>Pseudomonadota</taxon>
        <taxon>Gammaproteobacteria</taxon>
        <taxon>Pseudomonadales</taxon>
        <taxon>Pseudomonadaceae</taxon>
        <taxon>Azomonas</taxon>
    </lineage>
</organism>
<sequence>MSVTIVYGSDGGCTRKIAKRIASQIDARLLDIKQARRADLQRCPLLILGCPAHDDGARQSDWKQCLEVLEDTELDGKTVALFGSCGRHNCSANFLDALGALYEIVAEKGASVVGFTDTEGYDFSEPTVVRNGRFADLASDEDNQFSATNARINAWLNQLIK</sequence>
<dbReference type="NCBIfam" id="TIGR01752">
    <property type="entry name" value="flav_long"/>
    <property type="match status" value="1"/>
</dbReference>
<dbReference type="Proteomes" id="UP000549250">
    <property type="component" value="Unassembled WGS sequence"/>
</dbReference>
<evidence type="ECO:0000313" key="9">
    <source>
        <dbReference type="EMBL" id="MBB3104214.1"/>
    </source>
</evidence>
<dbReference type="GO" id="GO:0016655">
    <property type="term" value="F:oxidoreductase activity, acting on NAD(P)H, quinone or similar compound as acceptor"/>
    <property type="evidence" value="ECO:0007669"/>
    <property type="project" value="UniProtKB-ARBA"/>
</dbReference>
<dbReference type="GO" id="GO:0009055">
    <property type="term" value="F:electron transfer activity"/>
    <property type="evidence" value="ECO:0007669"/>
    <property type="project" value="UniProtKB-UniRule"/>
</dbReference>
<evidence type="ECO:0000256" key="1">
    <source>
        <dbReference type="ARBA" id="ARBA00001917"/>
    </source>
</evidence>
<dbReference type="GO" id="GO:0010181">
    <property type="term" value="F:FMN binding"/>
    <property type="evidence" value="ECO:0007669"/>
    <property type="project" value="UniProtKB-UniRule"/>
</dbReference>
<dbReference type="RefSeq" id="WP_183167105.1">
    <property type="nucleotide sequence ID" value="NZ_JACHXI010000013.1"/>
</dbReference>
<feature type="domain" description="Flavodoxin-like" evidence="8">
    <location>
        <begin position="3"/>
        <end position="160"/>
    </location>
</feature>
<evidence type="ECO:0000256" key="6">
    <source>
        <dbReference type="ARBA" id="ARBA00022982"/>
    </source>
</evidence>
<evidence type="ECO:0000256" key="2">
    <source>
        <dbReference type="ARBA" id="ARBA00005267"/>
    </source>
</evidence>
<evidence type="ECO:0000256" key="7">
    <source>
        <dbReference type="PIRNR" id="PIRNR038996"/>
    </source>
</evidence>
<dbReference type="InterPro" id="IPR001226">
    <property type="entry name" value="Flavodoxin_CS"/>
</dbReference>
<comment type="function">
    <text evidence="7">Low-potential electron donor to a number of redox enzymes.</text>
</comment>
<dbReference type="InterPro" id="IPR050619">
    <property type="entry name" value="Flavodoxin"/>
</dbReference>